<keyword evidence="2" id="KW-1185">Reference proteome</keyword>
<sequence length="512" mass="56875">MRDITFFVFAVYIICLRGDSKTFALATSSVQALPEEELEALKVKFTKPVIEALLRFDGFHRKFAVPYLYVKNSLIYATEIAKATAYSPLFVNSDGVEEFALKHLLRMIMSSSPVYCTNVNCIASTIGDILAEIITKGGFVTTRMSDHVIRMYAGNLAGNILWRLSRLPDPDSHILESLKDAPLQLIKDYAQLVKLLAQRVSSATLVHDFCRARGFDSKTSEILSSAISGSRFLGFKLGMLGGLSNSMLESYTFAETLLPENLEYNLASLVVSSIISEAITFSMIRQGYLKENENLDEVSRDVLKIILIGITNSKMNLGSSITFVKYSPKKIRKLSDSAQQAIIDTISRVLLESDVFQDLFKTNEIPFQRLEAFASSMAKGITNSVPNLSDEMLKTISIHLTRTLISIAMSESDENSAKVFSNAISEAFVKLAIEMNLVHISRDSDSISNAFNQLIHNVLSFLEIHAEHNVPTSEKVTSSPTKLPIKDTKKSIKDSIFEKLSTVSNLFSSFWG</sequence>
<dbReference type="Proteomes" id="UP000887116">
    <property type="component" value="Unassembled WGS sequence"/>
</dbReference>
<comment type="caution">
    <text evidence="1">The sequence shown here is derived from an EMBL/GenBank/DDBJ whole genome shotgun (WGS) entry which is preliminary data.</text>
</comment>
<proteinExistence type="predicted"/>
<dbReference type="EMBL" id="BMAO01009945">
    <property type="protein sequence ID" value="GFR34145.1"/>
    <property type="molecule type" value="Genomic_DNA"/>
</dbReference>
<gene>
    <name evidence="1" type="primary">AVEN_186026_1</name>
    <name evidence="1" type="ORF">TNCT_213622</name>
</gene>
<dbReference type="OrthoDB" id="6425956at2759"/>
<evidence type="ECO:0000313" key="1">
    <source>
        <dbReference type="EMBL" id="GFR34145.1"/>
    </source>
</evidence>
<name>A0A8X6I4L7_TRICU</name>
<dbReference type="AlphaFoldDB" id="A0A8X6I4L7"/>
<evidence type="ECO:0000313" key="2">
    <source>
        <dbReference type="Proteomes" id="UP000887116"/>
    </source>
</evidence>
<protein>
    <submittedName>
        <fullName evidence="1">Uncharacterized protein</fullName>
    </submittedName>
</protein>
<organism evidence="1 2">
    <name type="scientific">Trichonephila clavata</name>
    <name type="common">Joro spider</name>
    <name type="synonym">Nephila clavata</name>
    <dbReference type="NCBI Taxonomy" id="2740835"/>
    <lineage>
        <taxon>Eukaryota</taxon>
        <taxon>Metazoa</taxon>
        <taxon>Ecdysozoa</taxon>
        <taxon>Arthropoda</taxon>
        <taxon>Chelicerata</taxon>
        <taxon>Arachnida</taxon>
        <taxon>Araneae</taxon>
        <taxon>Araneomorphae</taxon>
        <taxon>Entelegynae</taxon>
        <taxon>Araneoidea</taxon>
        <taxon>Nephilidae</taxon>
        <taxon>Trichonephila</taxon>
    </lineage>
</organism>
<reference evidence="1" key="1">
    <citation type="submission" date="2020-07" db="EMBL/GenBank/DDBJ databases">
        <title>Multicomponent nature underlies the extraordinary mechanical properties of spider dragline silk.</title>
        <authorList>
            <person name="Kono N."/>
            <person name="Nakamura H."/>
            <person name="Mori M."/>
            <person name="Yoshida Y."/>
            <person name="Ohtoshi R."/>
            <person name="Malay A.D."/>
            <person name="Moran D.A.P."/>
            <person name="Tomita M."/>
            <person name="Numata K."/>
            <person name="Arakawa K."/>
        </authorList>
    </citation>
    <scope>NUCLEOTIDE SEQUENCE</scope>
</reference>
<accession>A0A8X6I4L7</accession>